<feature type="repeat" description="ANK" evidence="7">
    <location>
        <begin position="315"/>
        <end position="347"/>
    </location>
</feature>
<name>A0A9Q0CWN3_9POAL</name>
<evidence type="ECO:0000259" key="9">
    <source>
        <dbReference type="Pfam" id="PF13962"/>
    </source>
</evidence>
<feature type="domain" description="PGG" evidence="9">
    <location>
        <begin position="515"/>
        <end position="626"/>
    </location>
</feature>
<evidence type="ECO:0000256" key="8">
    <source>
        <dbReference type="SAM" id="Phobius"/>
    </source>
</evidence>
<dbReference type="Pfam" id="PF12796">
    <property type="entry name" value="Ank_2"/>
    <property type="match status" value="2"/>
</dbReference>
<feature type="transmembrane region" description="Helical" evidence="8">
    <location>
        <begin position="523"/>
        <end position="546"/>
    </location>
</feature>
<dbReference type="PANTHER" id="PTHR24186">
    <property type="entry name" value="PROTEIN PHOSPHATASE 1 REGULATORY SUBUNIT"/>
    <property type="match status" value="1"/>
</dbReference>
<organism evidence="10 11">
    <name type="scientific">Rhynchospora breviuscula</name>
    <dbReference type="NCBI Taxonomy" id="2022672"/>
    <lineage>
        <taxon>Eukaryota</taxon>
        <taxon>Viridiplantae</taxon>
        <taxon>Streptophyta</taxon>
        <taxon>Embryophyta</taxon>
        <taxon>Tracheophyta</taxon>
        <taxon>Spermatophyta</taxon>
        <taxon>Magnoliopsida</taxon>
        <taxon>Liliopsida</taxon>
        <taxon>Poales</taxon>
        <taxon>Cyperaceae</taxon>
        <taxon>Cyperoideae</taxon>
        <taxon>Rhynchosporeae</taxon>
        <taxon>Rhynchospora</taxon>
    </lineage>
</organism>
<dbReference type="Gene3D" id="1.25.40.20">
    <property type="entry name" value="Ankyrin repeat-containing domain"/>
    <property type="match status" value="1"/>
</dbReference>
<comment type="caution">
    <text evidence="10">The sequence shown here is derived from an EMBL/GenBank/DDBJ whole genome shotgun (WGS) entry which is preliminary data.</text>
</comment>
<evidence type="ECO:0000256" key="6">
    <source>
        <dbReference type="ARBA" id="ARBA00023136"/>
    </source>
</evidence>
<evidence type="ECO:0000313" key="11">
    <source>
        <dbReference type="Proteomes" id="UP001151287"/>
    </source>
</evidence>
<dbReference type="Pfam" id="PF00023">
    <property type="entry name" value="Ank"/>
    <property type="match status" value="1"/>
</dbReference>
<feature type="transmembrane region" description="Helical" evidence="8">
    <location>
        <begin position="566"/>
        <end position="587"/>
    </location>
</feature>
<dbReference type="AlphaFoldDB" id="A0A9Q0CWN3"/>
<evidence type="ECO:0000313" key="10">
    <source>
        <dbReference type="EMBL" id="KAJ1700834.1"/>
    </source>
</evidence>
<dbReference type="PROSITE" id="PS50297">
    <property type="entry name" value="ANK_REP_REGION"/>
    <property type="match status" value="3"/>
</dbReference>
<keyword evidence="5 7" id="KW-0040">ANK repeat</keyword>
<feature type="transmembrane region" description="Helical" evidence="8">
    <location>
        <begin position="631"/>
        <end position="647"/>
    </location>
</feature>
<dbReference type="InterPro" id="IPR026961">
    <property type="entry name" value="PGG_dom"/>
</dbReference>
<evidence type="ECO:0000256" key="2">
    <source>
        <dbReference type="ARBA" id="ARBA00022692"/>
    </source>
</evidence>
<evidence type="ECO:0000256" key="7">
    <source>
        <dbReference type="PROSITE-ProRule" id="PRU00023"/>
    </source>
</evidence>
<dbReference type="SUPFAM" id="SSF48403">
    <property type="entry name" value="Ankyrin repeat"/>
    <property type="match status" value="1"/>
</dbReference>
<dbReference type="InterPro" id="IPR002110">
    <property type="entry name" value="Ankyrin_rpt"/>
</dbReference>
<comment type="subcellular location">
    <subcellularLocation>
        <location evidence="1">Membrane</location>
        <topology evidence="1">Multi-pass membrane protein</topology>
    </subcellularLocation>
</comment>
<evidence type="ECO:0000256" key="1">
    <source>
        <dbReference type="ARBA" id="ARBA00004141"/>
    </source>
</evidence>
<dbReference type="PANTHER" id="PTHR24186:SF50">
    <property type="entry name" value="ANKYRIN REPEAT-CONTAINING PROTEIN ITN1-LIKE ISOFORM X1"/>
    <property type="match status" value="1"/>
</dbReference>
<dbReference type="PROSITE" id="PS50088">
    <property type="entry name" value="ANK_REPEAT"/>
    <property type="match status" value="3"/>
</dbReference>
<keyword evidence="6 8" id="KW-0472">Membrane</keyword>
<dbReference type="InterPro" id="IPR036770">
    <property type="entry name" value="Ankyrin_rpt-contain_sf"/>
</dbReference>
<dbReference type="OrthoDB" id="10040922at2759"/>
<feature type="repeat" description="ANK" evidence="7">
    <location>
        <begin position="214"/>
        <end position="235"/>
    </location>
</feature>
<feature type="transmembrane region" description="Helical" evidence="8">
    <location>
        <begin position="699"/>
        <end position="719"/>
    </location>
</feature>
<reference evidence="10" key="1">
    <citation type="journal article" date="2022" name="Cell">
        <title>Repeat-based holocentromeres influence genome architecture and karyotype evolution.</title>
        <authorList>
            <person name="Hofstatter P.G."/>
            <person name="Thangavel G."/>
            <person name="Lux T."/>
            <person name="Neumann P."/>
            <person name="Vondrak T."/>
            <person name="Novak P."/>
            <person name="Zhang M."/>
            <person name="Costa L."/>
            <person name="Castellani M."/>
            <person name="Scott A."/>
            <person name="Toegelov H."/>
            <person name="Fuchs J."/>
            <person name="Mata-Sucre Y."/>
            <person name="Dias Y."/>
            <person name="Vanzela A.L.L."/>
            <person name="Huettel B."/>
            <person name="Almeida C.C.S."/>
            <person name="Simkova H."/>
            <person name="Souza G."/>
            <person name="Pedrosa-Harand A."/>
            <person name="Macas J."/>
            <person name="Mayer K.F.X."/>
            <person name="Houben A."/>
            <person name="Marques A."/>
        </authorList>
    </citation>
    <scope>NUCLEOTIDE SEQUENCE</scope>
    <source>
        <strain evidence="10">RhyBre1mFocal</strain>
    </source>
</reference>
<dbReference type="Pfam" id="PF13962">
    <property type="entry name" value="PGG"/>
    <property type="match status" value="1"/>
</dbReference>
<gene>
    <name evidence="10" type="ORF">LUZ63_000613</name>
</gene>
<keyword evidence="11" id="KW-1185">Reference proteome</keyword>
<dbReference type="EMBL" id="JAMQYH010000001">
    <property type="protein sequence ID" value="KAJ1700834.1"/>
    <property type="molecule type" value="Genomic_DNA"/>
</dbReference>
<keyword evidence="4 8" id="KW-1133">Transmembrane helix</keyword>
<keyword evidence="3" id="KW-0677">Repeat</keyword>
<evidence type="ECO:0000256" key="4">
    <source>
        <dbReference type="ARBA" id="ARBA00022989"/>
    </source>
</evidence>
<dbReference type="SMART" id="SM00248">
    <property type="entry name" value="ANK"/>
    <property type="match status" value="9"/>
</dbReference>
<proteinExistence type="predicted"/>
<feature type="repeat" description="ANK" evidence="7">
    <location>
        <begin position="419"/>
        <end position="441"/>
    </location>
</feature>
<accession>A0A9Q0CWN3</accession>
<protein>
    <recommendedName>
        <fullName evidence="9">PGG domain-containing protein</fullName>
    </recommendedName>
</protein>
<dbReference type="Proteomes" id="UP001151287">
    <property type="component" value="Unassembled WGS sequence"/>
</dbReference>
<sequence length="720" mass="79741">MASTGSTTNSDDNFQTIPLPIRNSEYYTVAETNHIKSDTATQALVISKSTDHDAAPTVPPLEDIAVVEAQSSSAGGAQEQDRSQQIRIHPTLYKAAVEGDVMLLKQFLQSADLQQPNRPSPLLGVSIGGNTVLHIAATSSGDLTRKRKGHYVRFSKEVYIRNKSLLMACNKLKETPLHCAAKARNFAMVSLLISFAEHEHQLGERSLLTARNVHGETALHEAVRGGHRDIVNKLVLSEPSLLGIVDAEGVSPLYLATMTNDLEIVQIHTREDPSMVSCAGPKGQTALHVAVLEHTGITHELLAWNKTLATVVDDTGSTPLHYAASVGNRATVKLLLQHETPAAFMEDKDGLFPIHIAAKCGRALVIKEMIEKYPDSDELLDKEGRNFLHLAIVSGKGNIIGHICQNDTFLRMLNARDYQGNTPLHLAAERGEFRFVRYLISMKMVYSSVMNKNCLTPVDLAIKDRDRGFKYLLSTKFNVLRCLMWTGALPSPHRFDHFDDDLKIPKKDREKEIQKIESGTRSLVIISVLIATVTFAASFTMPGGYIADDHVNRGTPILSRKYAFKAFIVADLLAFVSSMFSTSWLIYAGSVSIDLKIRMVYFALSIEMVKFAGKATICAFALAIYTMLNEVNLPLGILACLLTFRLLPFNNLGHYGVLSLVPPIVARVGWKGLFKSYLRPVTRTRTNGVFWLGHKFSYFVYYSVFFNIILYGIIFLGALI</sequence>
<evidence type="ECO:0000256" key="3">
    <source>
        <dbReference type="ARBA" id="ARBA00022737"/>
    </source>
</evidence>
<evidence type="ECO:0000256" key="5">
    <source>
        <dbReference type="ARBA" id="ARBA00023043"/>
    </source>
</evidence>
<dbReference type="GO" id="GO:0005886">
    <property type="term" value="C:plasma membrane"/>
    <property type="evidence" value="ECO:0007669"/>
    <property type="project" value="TreeGrafter"/>
</dbReference>
<feature type="transmembrane region" description="Helical" evidence="8">
    <location>
        <begin position="599"/>
        <end position="625"/>
    </location>
</feature>
<keyword evidence="2 8" id="KW-0812">Transmembrane</keyword>